<evidence type="ECO:0000313" key="3">
    <source>
        <dbReference type="Proteomes" id="UP000325313"/>
    </source>
</evidence>
<sequence length="81" mass="8932">MRSILAVVLLSLAIVFLPSAHSETICPKHAVCDCGPDKPNPAPDPRTGETVCQYPCTCYDLLVARFRKFQVTNFPSEVLCH</sequence>
<keyword evidence="1" id="KW-0732">Signal</keyword>
<reference evidence="2 3" key="1">
    <citation type="submission" date="2019-05" db="EMBL/GenBank/DDBJ databases">
        <title>Emergence of the Ug99 lineage of the wheat stem rust pathogen through somatic hybridization.</title>
        <authorList>
            <person name="Li F."/>
            <person name="Upadhyaya N.M."/>
            <person name="Sperschneider J."/>
            <person name="Matny O."/>
            <person name="Nguyen-Phuc H."/>
            <person name="Mago R."/>
            <person name="Raley C."/>
            <person name="Miller M.E."/>
            <person name="Silverstein K.A.T."/>
            <person name="Henningsen E."/>
            <person name="Hirsch C.D."/>
            <person name="Visser B."/>
            <person name="Pretorius Z.A."/>
            <person name="Steffenson B.J."/>
            <person name="Schwessinger B."/>
            <person name="Dodds P.N."/>
            <person name="Figueroa M."/>
        </authorList>
    </citation>
    <scope>NUCLEOTIDE SEQUENCE [LARGE SCALE GENOMIC DNA]</scope>
    <source>
        <strain evidence="2 3">Ug99</strain>
    </source>
</reference>
<organism evidence="2 3">
    <name type="scientific">Puccinia graminis f. sp. tritici</name>
    <dbReference type="NCBI Taxonomy" id="56615"/>
    <lineage>
        <taxon>Eukaryota</taxon>
        <taxon>Fungi</taxon>
        <taxon>Dikarya</taxon>
        <taxon>Basidiomycota</taxon>
        <taxon>Pucciniomycotina</taxon>
        <taxon>Pucciniomycetes</taxon>
        <taxon>Pucciniales</taxon>
        <taxon>Pucciniaceae</taxon>
        <taxon>Puccinia</taxon>
    </lineage>
</organism>
<gene>
    <name evidence="2" type="ORF">PGTUg99_026220</name>
</gene>
<evidence type="ECO:0000313" key="2">
    <source>
        <dbReference type="EMBL" id="KAA1088211.1"/>
    </source>
</evidence>
<accession>A0A5B0NFX0</accession>
<proteinExistence type="predicted"/>
<name>A0A5B0NFX0_PUCGR</name>
<dbReference type="Proteomes" id="UP000325313">
    <property type="component" value="Unassembled WGS sequence"/>
</dbReference>
<protein>
    <submittedName>
        <fullName evidence="2">Uncharacterized protein</fullName>
    </submittedName>
</protein>
<feature type="signal peptide" evidence="1">
    <location>
        <begin position="1"/>
        <end position="22"/>
    </location>
</feature>
<feature type="chain" id="PRO_5022658738" evidence="1">
    <location>
        <begin position="23"/>
        <end position="81"/>
    </location>
</feature>
<dbReference type="EMBL" id="VDEP01000407">
    <property type="protein sequence ID" value="KAA1088211.1"/>
    <property type="molecule type" value="Genomic_DNA"/>
</dbReference>
<comment type="caution">
    <text evidence="2">The sequence shown here is derived from an EMBL/GenBank/DDBJ whole genome shotgun (WGS) entry which is preliminary data.</text>
</comment>
<dbReference type="AlphaFoldDB" id="A0A5B0NFX0"/>
<evidence type="ECO:0000256" key="1">
    <source>
        <dbReference type="SAM" id="SignalP"/>
    </source>
</evidence>